<dbReference type="VEuPathDB" id="FungiDB:GMDG_08026"/>
<dbReference type="RefSeq" id="XP_024326348.1">
    <property type="nucleotide sequence ID" value="XM_024465969.1"/>
</dbReference>
<proteinExistence type="predicted"/>
<gene>
    <name evidence="2" type="ORF">VC83_02303</name>
</gene>
<dbReference type="OrthoDB" id="5425043at2759"/>
<evidence type="ECO:0000313" key="2">
    <source>
        <dbReference type="EMBL" id="OAF61070.1"/>
    </source>
</evidence>
<name>A0A177AH09_9PEZI</name>
<reference evidence="2" key="1">
    <citation type="submission" date="2016-03" db="EMBL/GenBank/DDBJ databases">
        <title>Updated assembly of Pseudogymnoascus destructans, the fungus causing white-nose syndrome of bats.</title>
        <authorList>
            <person name="Palmer J.M."/>
            <person name="Drees K.P."/>
            <person name="Foster J.T."/>
            <person name="Lindner D.L."/>
        </authorList>
    </citation>
    <scope>NUCLEOTIDE SEQUENCE [LARGE SCALE GENOMIC DNA]</scope>
    <source>
        <strain evidence="2">20631-21</strain>
    </source>
</reference>
<accession>A0A177AH09</accession>
<dbReference type="Proteomes" id="UP000077154">
    <property type="component" value="Unassembled WGS sequence"/>
</dbReference>
<feature type="compositionally biased region" description="Polar residues" evidence="1">
    <location>
        <begin position="294"/>
        <end position="307"/>
    </location>
</feature>
<organism evidence="2">
    <name type="scientific">Pseudogymnoascus destructans</name>
    <dbReference type="NCBI Taxonomy" id="655981"/>
    <lineage>
        <taxon>Eukaryota</taxon>
        <taxon>Fungi</taxon>
        <taxon>Dikarya</taxon>
        <taxon>Ascomycota</taxon>
        <taxon>Pezizomycotina</taxon>
        <taxon>Leotiomycetes</taxon>
        <taxon>Thelebolales</taxon>
        <taxon>Thelebolaceae</taxon>
        <taxon>Pseudogymnoascus</taxon>
    </lineage>
</organism>
<feature type="compositionally biased region" description="Basic residues" evidence="1">
    <location>
        <begin position="308"/>
        <end position="317"/>
    </location>
</feature>
<feature type="region of interest" description="Disordered" evidence="1">
    <location>
        <begin position="275"/>
        <end position="317"/>
    </location>
</feature>
<dbReference type="GeneID" id="36285386"/>
<protein>
    <submittedName>
        <fullName evidence="2">Uncharacterized protein</fullName>
    </submittedName>
</protein>
<sequence length="317" mass="36062">MTYHDDSQEGPMRKAISRRYAEVLDELEGDHEMLHRREPEDFWDEITERLDLETCIMVLSFMRHDVEGAKDWILAELLPDTQPYSKALGIARGMIMNKTKDWKSKLIRRVTGHVRTVLAADAAADELLNGCTSLKALVEVFRKRFTKDNFFEVFFFVDGYLDFDKTAQLGQYYCRELYAHFCGHGKLLVDWENSKDRVVEDPRSQRAFMKMMMHFPLSEHFDGLSRAEFKLTGLKTSANREKMVPKTSDLAVGVECFFASDVAPPPVDSTVLPTAASAETEAPPPAPTSVLPHAQTSTATKTASRGTGSKHRRKRRH</sequence>
<dbReference type="AlphaFoldDB" id="A0A177AH09"/>
<dbReference type="EMBL" id="KV441390">
    <property type="protein sequence ID" value="OAF61070.1"/>
    <property type="molecule type" value="Genomic_DNA"/>
</dbReference>
<evidence type="ECO:0000256" key="1">
    <source>
        <dbReference type="SAM" id="MobiDB-lite"/>
    </source>
</evidence>